<evidence type="ECO:0000313" key="2">
    <source>
        <dbReference type="Proteomes" id="UP001497512"/>
    </source>
</evidence>
<dbReference type="Proteomes" id="UP001497512">
    <property type="component" value="Chromosome 17"/>
</dbReference>
<dbReference type="EMBL" id="OZ019909">
    <property type="protein sequence ID" value="CAK9208973.1"/>
    <property type="molecule type" value="Genomic_DNA"/>
</dbReference>
<name>A0ABP0TZ50_9BRYO</name>
<sequence length="166" mass="19208">MCRMIGYVRNKKAKSRKINYEKCNEQIGYNVIKVNIDNDMRISGYARMYKENVDNVKEFFKSALINEATRSFRPPKPDAMRNVSFNDDDVDVQVCDDDDVFGMVTIGSPSHETESRKNVVLNTATPSDLANETFKEWILLKVDWLAWRLNKQKLDEIDKNKVCSGN</sequence>
<organism evidence="1 2">
    <name type="scientific">Sphagnum troendelagicum</name>
    <dbReference type="NCBI Taxonomy" id="128251"/>
    <lineage>
        <taxon>Eukaryota</taxon>
        <taxon>Viridiplantae</taxon>
        <taxon>Streptophyta</taxon>
        <taxon>Embryophyta</taxon>
        <taxon>Bryophyta</taxon>
        <taxon>Sphagnophytina</taxon>
        <taxon>Sphagnopsida</taxon>
        <taxon>Sphagnales</taxon>
        <taxon>Sphagnaceae</taxon>
        <taxon>Sphagnum</taxon>
    </lineage>
</organism>
<gene>
    <name evidence="1" type="ORF">CSSPTR1EN2_LOCUS9451</name>
</gene>
<keyword evidence="2" id="KW-1185">Reference proteome</keyword>
<accession>A0ABP0TZ50</accession>
<protein>
    <submittedName>
        <fullName evidence="1">Uncharacterized protein</fullName>
    </submittedName>
</protein>
<proteinExistence type="predicted"/>
<reference evidence="1" key="1">
    <citation type="submission" date="2024-02" db="EMBL/GenBank/DDBJ databases">
        <authorList>
            <consortium name="ELIXIR-Norway"/>
            <consortium name="Elixir Norway"/>
        </authorList>
    </citation>
    <scope>NUCLEOTIDE SEQUENCE</scope>
</reference>
<evidence type="ECO:0000313" key="1">
    <source>
        <dbReference type="EMBL" id="CAK9208973.1"/>
    </source>
</evidence>